<dbReference type="AlphaFoldDB" id="A0A0A2GDD3"/>
<name>A0A0A2GDD3_9PORP</name>
<dbReference type="PANTHER" id="PTHR24220">
    <property type="entry name" value="IMPORT ATP-BINDING PROTEIN"/>
    <property type="match status" value="1"/>
</dbReference>
<dbReference type="OrthoDB" id="1098100at2"/>
<dbReference type="Pfam" id="PF00005">
    <property type="entry name" value="ABC_tran"/>
    <property type="match status" value="1"/>
</dbReference>
<dbReference type="GO" id="GO:0005524">
    <property type="term" value="F:ATP binding"/>
    <property type="evidence" value="ECO:0007669"/>
    <property type="project" value="UniProtKB-KW"/>
</dbReference>
<dbReference type="PROSITE" id="PS00211">
    <property type="entry name" value="ABC_TRANSPORTER_1"/>
    <property type="match status" value="1"/>
</dbReference>
<evidence type="ECO:0000313" key="6">
    <source>
        <dbReference type="Proteomes" id="UP000030134"/>
    </source>
</evidence>
<organism evidence="5 6">
    <name type="scientific">Porphyromonas gingivicanis</name>
    <dbReference type="NCBI Taxonomy" id="266762"/>
    <lineage>
        <taxon>Bacteria</taxon>
        <taxon>Pseudomonadati</taxon>
        <taxon>Bacteroidota</taxon>
        <taxon>Bacteroidia</taxon>
        <taxon>Bacteroidales</taxon>
        <taxon>Porphyromonadaceae</taxon>
        <taxon>Porphyromonas</taxon>
    </lineage>
</organism>
<dbReference type="STRING" id="266762.HQ36_02380"/>
<reference evidence="5 6" key="1">
    <citation type="submission" date="2014-08" db="EMBL/GenBank/DDBJ databases">
        <title>Porphyromonas gingivicanis strain:COT-022_OH1391 Genome sequencing.</title>
        <authorList>
            <person name="Wallis C."/>
            <person name="Deusch O."/>
            <person name="O'Flynn C."/>
            <person name="Davis I."/>
            <person name="Jospin G."/>
            <person name="Darling A.E."/>
            <person name="Coil D.A."/>
            <person name="Alexiev A."/>
            <person name="Horsfall A."/>
            <person name="Kirkwood N."/>
            <person name="Harris S."/>
            <person name="Eisen J.A."/>
        </authorList>
    </citation>
    <scope>NUCLEOTIDE SEQUENCE [LARGE SCALE GENOMIC DNA]</scope>
    <source>
        <strain evidence="6">COT-022 OH1391</strain>
    </source>
</reference>
<feature type="domain" description="ABC transporter" evidence="4">
    <location>
        <begin position="4"/>
        <end position="212"/>
    </location>
</feature>
<sequence>MHTISLEEVLPNVFAHQTNLSSEVWSQTLSLQRGGHYLFSAKSGAGKSSLCSFIYGLRNDYLGTISFDQKDIRALRPSGWSQLRCTALAFLPQELKLFKDLTSIENVLLKNKLTNTCTQQEIEAWFEQLGIADKKNSTVNQLSLGEQQRVAIIRTLCQQADFYILDEPVSHLDPINNKIVGSLFEQKTRSEGSSLLVTSVGYSLDFPFTHTLQL</sequence>
<dbReference type="Gene3D" id="3.40.50.300">
    <property type="entry name" value="P-loop containing nucleotide triphosphate hydrolases"/>
    <property type="match status" value="1"/>
</dbReference>
<evidence type="ECO:0000256" key="3">
    <source>
        <dbReference type="ARBA" id="ARBA00022840"/>
    </source>
</evidence>
<evidence type="ECO:0000256" key="1">
    <source>
        <dbReference type="ARBA" id="ARBA00005417"/>
    </source>
</evidence>
<dbReference type="PROSITE" id="PS50893">
    <property type="entry name" value="ABC_TRANSPORTER_2"/>
    <property type="match status" value="1"/>
</dbReference>
<dbReference type="InterPro" id="IPR015854">
    <property type="entry name" value="ABC_transpr_LolD-like"/>
</dbReference>
<dbReference type="InterPro" id="IPR027417">
    <property type="entry name" value="P-loop_NTPase"/>
</dbReference>
<accession>A0A0A2GDD3</accession>
<dbReference type="InterPro" id="IPR003439">
    <property type="entry name" value="ABC_transporter-like_ATP-bd"/>
</dbReference>
<dbReference type="SUPFAM" id="SSF52540">
    <property type="entry name" value="P-loop containing nucleoside triphosphate hydrolases"/>
    <property type="match status" value="1"/>
</dbReference>
<protein>
    <submittedName>
        <fullName evidence="5">ABC transporter ATP-binding protein</fullName>
    </submittedName>
</protein>
<dbReference type="InterPro" id="IPR017871">
    <property type="entry name" value="ABC_transporter-like_CS"/>
</dbReference>
<dbReference type="RefSeq" id="WP_025843089.1">
    <property type="nucleotide sequence ID" value="NZ_JQZW01000006.1"/>
</dbReference>
<evidence type="ECO:0000256" key="2">
    <source>
        <dbReference type="ARBA" id="ARBA00022741"/>
    </source>
</evidence>
<comment type="caution">
    <text evidence="5">The sequence shown here is derived from an EMBL/GenBank/DDBJ whole genome shotgun (WGS) entry which is preliminary data.</text>
</comment>
<dbReference type="Proteomes" id="UP000030134">
    <property type="component" value="Unassembled WGS sequence"/>
</dbReference>
<evidence type="ECO:0000313" key="5">
    <source>
        <dbReference type="EMBL" id="KGN98474.1"/>
    </source>
</evidence>
<dbReference type="GO" id="GO:0016887">
    <property type="term" value="F:ATP hydrolysis activity"/>
    <property type="evidence" value="ECO:0007669"/>
    <property type="project" value="InterPro"/>
</dbReference>
<comment type="similarity">
    <text evidence="1">Belongs to the ABC transporter superfamily.</text>
</comment>
<dbReference type="eggNOG" id="COG1136">
    <property type="taxonomic scope" value="Bacteria"/>
</dbReference>
<dbReference type="GO" id="GO:0005886">
    <property type="term" value="C:plasma membrane"/>
    <property type="evidence" value="ECO:0007669"/>
    <property type="project" value="TreeGrafter"/>
</dbReference>
<keyword evidence="2" id="KW-0547">Nucleotide-binding</keyword>
<dbReference type="GO" id="GO:0022857">
    <property type="term" value="F:transmembrane transporter activity"/>
    <property type="evidence" value="ECO:0007669"/>
    <property type="project" value="TreeGrafter"/>
</dbReference>
<proteinExistence type="inferred from homology"/>
<keyword evidence="6" id="KW-1185">Reference proteome</keyword>
<dbReference type="PANTHER" id="PTHR24220:SF689">
    <property type="entry name" value="LIPOPROTEIN-RELEASING SYSTEM ATP-BINDING PROTEIN LOLD"/>
    <property type="match status" value="1"/>
</dbReference>
<dbReference type="EMBL" id="JQZW01000006">
    <property type="protein sequence ID" value="KGN98474.1"/>
    <property type="molecule type" value="Genomic_DNA"/>
</dbReference>
<keyword evidence="3 5" id="KW-0067">ATP-binding</keyword>
<evidence type="ECO:0000259" key="4">
    <source>
        <dbReference type="PROSITE" id="PS50893"/>
    </source>
</evidence>
<gene>
    <name evidence="5" type="ORF">HQ36_02380</name>
</gene>